<comment type="caution">
    <text evidence="1">The sequence shown here is derived from an EMBL/GenBank/DDBJ whole genome shotgun (WGS) entry which is preliminary data.</text>
</comment>
<reference evidence="1 2" key="1">
    <citation type="submission" date="2015-01" db="EMBL/GenBank/DDBJ databases">
        <title>Evolution of Trichinella species and genotypes.</title>
        <authorList>
            <person name="Korhonen P.K."/>
            <person name="Edoardo P."/>
            <person name="Giuseppe L.R."/>
            <person name="Gasser R.B."/>
        </authorList>
    </citation>
    <scope>NUCLEOTIDE SEQUENCE [LARGE SCALE GENOMIC DNA]</scope>
    <source>
        <strain evidence="1">ISS3</strain>
    </source>
</reference>
<dbReference type="EMBL" id="JYDH01000007">
    <property type="protein sequence ID" value="KRY41590.1"/>
    <property type="molecule type" value="Genomic_DNA"/>
</dbReference>
<organism evidence="1 2">
    <name type="scientific">Trichinella spiralis</name>
    <name type="common">Trichina worm</name>
    <dbReference type="NCBI Taxonomy" id="6334"/>
    <lineage>
        <taxon>Eukaryota</taxon>
        <taxon>Metazoa</taxon>
        <taxon>Ecdysozoa</taxon>
        <taxon>Nematoda</taxon>
        <taxon>Enoplea</taxon>
        <taxon>Dorylaimia</taxon>
        <taxon>Trichinellida</taxon>
        <taxon>Trichinellidae</taxon>
        <taxon>Trichinella</taxon>
    </lineage>
</organism>
<evidence type="ECO:0000313" key="2">
    <source>
        <dbReference type="Proteomes" id="UP000054776"/>
    </source>
</evidence>
<sequence>MSRRSNICLIIESDYDQLTYTTFFVYSRHVLLAITAKCYKWNVHNYAYYAHNYFLVTANR</sequence>
<dbReference type="Proteomes" id="UP000054776">
    <property type="component" value="Unassembled WGS sequence"/>
</dbReference>
<proteinExistence type="predicted"/>
<gene>
    <name evidence="1" type="ORF">T01_2242</name>
</gene>
<dbReference type="InParanoid" id="A0A0V1BXA9"/>
<protein>
    <submittedName>
        <fullName evidence="1">Uncharacterized protein</fullName>
    </submittedName>
</protein>
<accession>A0A0V1BXA9</accession>
<evidence type="ECO:0000313" key="1">
    <source>
        <dbReference type="EMBL" id="KRY41590.1"/>
    </source>
</evidence>
<keyword evidence="2" id="KW-1185">Reference proteome</keyword>
<dbReference type="AlphaFoldDB" id="A0A0V1BXA9"/>
<name>A0A0V1BXA9_TRISP</name>